<feature type="transmembrane region" description="Helical" evidence="6">
    <location>
        <begin position="98"/>
        <end position="114"/>
    </location>
</feature>
<feature type="transmembrane region" description="Helical" evidence="6">
    <location>
        <begin position="7"/>
        <end position="25"/>
    </location>
</feature>
<feature type="transmembrane region" description="Helical" evidence="6">
    <location>
        <begin position="121"/>
        <end position="141"/>
    </location>
</feature>
<dbReference type="Pfam" id="PF00892">
    <property type="entry name" value="EamA"/>
    <property type="match status" value="2"/>
</dbReference>
<evidence type="ECO:0000256" key="1">
    <source>
        <dbReference type="ARBA" id="ARBA00004141"/>
    </source>
</evidence>
<feature type="transmembrane region" description="Helical" evidence="6">
    <location>
        <begin position="238"/>
        <end position="255"/>
    </location>
</feature>
<accession>A0A9D1XP68</accession>
<feature type="transmembrane region" description="Helical" evidence="6">
    <location>
        <begin position="208"/>
        <end position="226"/>
    </location>
</feature>
<proteinExistence type="inferred from homology"/>
<protein>
    <submittedName>
        <fullName evidence="8">DMT family transporter</fullName>
    </submittedName>
</protein>
<feature type="transmembrane region" description="Helical" evidence="6">
    <location>
        <begin position="37"/>
        <end position="54"/>
    </location>
</feature>
<keyword evidence="4 6" id="KW-1133">Transmembrane helix</keyword>
<dbReference type="SUPFAM" id="SSF103481">
    <property type="entry name" value="Multidrug resistance efflux transporter EmrE"/>
    <property type="match status" value="2"/>
</dbReference>
<comment type="similarity">
    <text evidence="2">Belongs to the EamA transporter family.</text>
</comment>
<keyword evidence="5 6" id="KW-0472">Membrane</keyword>
<dbReference type="AlphaFoldDB" id="A0A9D1XP68"/>
<dbReference type="InterPro" id="IPR037185">
    <property type="entry name" value="EmrE-like"/>
</dbReference>
<feature type="domain" description="EamA" evidence="7">
    <location>
        <begin position="6"/>
        <end position="137"/>
    </location>
</feature>
<dbReference type="EMBL" id="DXET01000139">
    <property type="protein sequence ID" value="HIX81530.1"/>
    <property type="molecule type" value="Genomic_DNA"/>
</dbReference>
<keyword evidence="3 6" id="KW-0812">Transmembrane</keyword>
<comment type="subcellular location">
    <subcellularLocation>
        <location evidence="1">Membrane</location>
        <topology evidence="1">Multi-pass membrane protein</topology>
    </subcellularLocation>
</comment>
<dbReference type="PANTHER" id="PTHR22911">
    <property type="entry name" value="ACYL-MALONYL CONDENSING ENZYME-RELATED"/>
    <property type="match status" value="1"/>
</dbReference>
<gene>
    <name evidence="8" type="ORF">H9980_06120</name>
</gene>
<evidence type="ECO:0000256" key="4">
    <source>
        <dbReference type="ARBA" id="ARBA00022989"/>
    </source>
</evidence>
<sequence length="288" mass="31675">MNNTKKGMIYIILAAFFFAAMNVFVKLAGDIPSIQKSFFRNLIAAFFAFGILVKNKEGFKYHRKDLKMLLLRSIFGTLGILCNFYAVDHLLVSDASMLNKLSPFFVIICSSLFLKEKATTVQKISIIIAFIGSLFVIKPSLNILNNINSLIGVLGALGAGIAYTCVRQLGKQGVSGPKIVFFFSCFSCLSVVPYLIFNYQPMTLSQTAILICAGLMAAGGQFAITAAYNNAAGKDISIFDYSQIVFAAILGFVFLNQIPDLMSIIGYVIIILAALFSYLYQRRKTVEL</sequence>
<feature type="domain" description="EamA" evidence="7">
    <location>
        <begin position="150"/>
        <end position="278"/>
    </location>
</feature>
<evidence type="ECO:0000256" key="5">
    <source>
        <dbReference type="ARBA" id="ARBA00023136"/>
    </source>
</evidence>
<feature type="transmembrane region" description="Helical" evidence="6">
    <location>
        <begin position="178"/>
        <end position="196"/>
    </location>
</feature>
<dbReference type="Proteomes" id="UP000886724">
    <property type="component" value="Unassembled WGS sequence"/>
</dbReference>
<feature type="transmembrane region" description="Helical" evidence="6">
    <location>
        <begin position="147"/>
        <end position="166"/>
    </location>
</feature>
<organism evidence="8 9">
    <name type="scientific">Candidatus Erysipelatoclostridium merdavium</name>
    <dbReference type="NCBI Taxonomy" id="2838566"/>
    <lineage>
        <taxon>Bacteria</taxon>
        <taxon>Bacillati</taxon>
        <taxon>Bacillota</taxon>
        <taxon>Erysipelotrichia</taxon>
        <taxon>Erysipelotrichales</taxon>
        <taxon>Erysipelotrichales incertae sedis</taxon>
    </lineage>
</organism>
<evidence type="ECO:0000313" key="8">
    <source>
        <dbReference type="EMBL" id="HIX81530.1"/>
    </source>
</evidence>
<evidence type="ECO:0000259" key="7">
    <source>
        <dbReference type="Pfam" id="PF00892"/>
    </source>
</evidence>
<evidence type="ECO:0000256" key="3">
    <source>
        <dbReference type="ARBA" id="ARBA00022692"/>
    </source>
</evidence>
<dbReference type="GO" id="GO:0016020">
    <property type="term" value="C:membrane"/>
    <property type="evidence" value="ECO:0007669"/>
    <property type="project" value="UniProtKB-SubCell"/>
</dbReference>
<name>A0A9D1XP68_9FIRM</name>
<dbReference type="PANTHER" id="PTHR22911:SF6">
    <property type="entry name" value="SOLUTE CARRIER FAMILY 35 MEMBER G1"/>
    <property type="match status" value="1"/>
</dbReference>
<comment type="caution">
    <text evidence="8">The sequence shown here is derived from an EMBL/GenBank/DDBJ whole genome shotgun (WGS) entry which is preliminary data.</text>
</comment>
<feature type="transmembrane region" description="Helical" evidence="6">
    <location>
        <begin position="261"/>
        <end position="280"/>
    </location>
</feature>
<evidence type="ECO:0000256" key="6">
    <source>
        <dbReference type="SAM" id="Phobius"/>
    </source>
</evidence>
<dbReference type="InterPro" id="IPR000620">
    <property type="entry name" value="EamA_dom"/>
</dbReference>
<reference evidence="8" key="1">
    <citation type="journal article" date="2021" name="PeerJ">
        <title>Extensive microbial diversity within the chicken gut microbiome revealed by metagenomics and culture.</title>
        <authorList>
            <person name="Gilroy R."/>
            <person name="Ravi A."/>
            <person name="Getino M."/>
            <person name="Pursley I."/>
            <person name="Horton D.L."/>
            <person name="Alikhan N.F."/>
            <person name="Baker D."/>
            <person name="Gharbi K."/>
            <person name="Hall N."/>
            <person name="Watson M."/>
            <person name="Adriaenssens E.M."/>
            <person name="Foster-Nyarko E."/>
            <person name="Jarju S."/>
            <person name="Secka A."/>
            <person name="Antonio M."/>
            <person name="Oren A."/>
            <person name="Chaudhuri R.R."/>
            <person name="La Ragione R."/>
            <person name="Hildebrand F."/>
            <person name="Pallen M.J."/>
        </authorList>
    </citation>
    <scope>NUCLEOTIDE SEQUENCE</scope>
    <source>
        <strain evidence="8">ChiGjej1B1-14440</strain>
    </source>
</reference>
<evidence type="ECO:0000256" key="2">
    <source>
        <dbReference type="ARBA" id="ARBA00007362"/>
    </source>
</evidence>
<feature type="transmembrane region" description="Helical" evidence="6">
    <location>
        <begin position="66"/>
        <end position="86"/>
    </location>
</feature>
<evidence type="ECO:0000313" key="9">
    <source>
        <dbReference type="Proteomes" id="UP000886724"/>
    </source>
</evidence>
<reference evidence="8" key="2">
    <citation type="submission" date="2021-04" db="EMBL/GenBank/DDBJ databases">
        <authorList>
            <person name="Gilroy R."/>
        </authorList>
    </citation>
    <scope>NUCLEOTIDE SEQUENCE</scope>
    <source>
        <strain evidence="8">ChiGjej1B1-14440</strain>
    </source>
</reference>